<reference evidence="3" key="1">
    <citation type="submission" date="2016-12" db="EMBL/GenBank/DDBJ databases">
        <authorList>
            <person name="Varghese N."/>
            <person name="Submissions S."/>
        </authorList>
    </citation>
    <scope>NUCLEOTIDE SEQUENCE [LARGE SCALE GENOMIC DNA]</scope>
    <source>
        <strain evidence="3">DSM 18830</strain>
    </source>
</reference>
<dbReference type="Proteomes" id="UP000184611">
    <property type="component" value="Unassembled WGS sequence"/>
</dbReference>
<accession>A0A1M7ZUS6</accession>
<evidence type="ECO:0000256" key="1">
    <source>
        <dbReference type="SAM" id="MobiDB-lite"/>
    </source>
</evidence>
<evidence type="ECO:0000313" key="2">
    <source>
        <dbReference type="EMBL" id="SHO72641.1"/>
    </source>
</evidence>
<feature type="compositionally biased region" description="Low complexity" evidence="1">
    <location>
        <begin position="51"/>
        <end position="65"/>
    </location>
</feature>
<feature type="region of interest" description="Disordered" evidence="1">
    <location>
        <begin position="51"/>
        <end position="168"/>
    </location>
</feature>
<name>A0A1M7ZUS6_9FLAO</name>
<dbReference type="EMBL" id="FRYK01000001">
    <property type="protein sequence ID" value="SHO72641.1"/>
    <property type="molecule type" value="Genomic_DNA"/>
</dbReference>
<organism evidence="2 3">
    <name type="scientific">Flavobacterium cucumis</name>
    <dbReference type="NCBI Taxonomy" id="416016"/>
    <lineage>
        <taxon>Bacteria</taxon>
        <taxon>Pseudomonadati</taxon>
        <taxon>Bacteroidota</taxon>
        <taxon>Flavobacteriia</taxon>
        <taxon>Flavobacteriales</taxon>
        <taxon>Flavobacteriaceae</taxon>
        <taxon>Flavobacterium</taxon>
    </lineage>
</organism>
<dbReference type="RefSeq" id="WP_073581929.1">
    <property type="nucleotide sequence ID" value="NZ_CBCSEA010000002.1"/>
</dbReference>
<dbReference type="PROSITE" id="PS51257">
    <property type="entry name" value="PROKAR_LIPOPROTEIN"/>
    <property type="match status" value="1"/>
</dbReference>
<keyword evidence="3" id="KW-1185">Reference proteome</keyword>
<protein>
    <submittedName>
        <fullName evidence="2">Uncharacterized protein</fullName>
    </submittedName>
</protein>
<feature type="compositionally biased region" description="Low complexity" evidence="1">
    <location>
        <begin position="132"/>
        <end position="143"/>
    </location>
</feature>
<sequence length="168" mass="17949">MKKKIILVSVFACFVFISCKKEEVKDLKDVETKATSFSGEDWLKQRVGNQVQMQPVQQSTQSGQSISAVPQKTPAGINPPHGQPNHRCDIPVGAPLNSTPTPKVQSNPQPVTKPVQVSQPAQLTSQPTQQKATSVTNATVVTAPGMNPPHGQEGHRCDIAVGAPLPKS</sequence>
<dbReference type="STRING" id="416016.SAMN05443547_0978"/>
<evidence type="ECO:0000313" key="3">
    <source>
        <dbReference type="Proteomes" id="UP000184611"/>
    </source>
</evidence>
<feature type="compositionally biased region" description="Polar residues" evidence="1">
    <location>
        <begin position="96"/>
        <end position="131"/>
    </location>
</feature>
<dbReference type="OrthoDB" id="678557at2"/>
<gene>
    <name evidence="2" type="ORF">SAMN05443547_0978</name>
</gene>
<dbReference type="AlphaFoldDB" id="A0A1M7ZUS6"/>
<proteinExistence type="predicted"/>